<dbReference type="Proteomes" id="UP001624684">
    <property type="component" value="Unassembled WGS sequence"/>
</dbReference>
<dbReference type="EMBL" id="JBJJXE010000001">
    <property type="protein sequence ID" value="MFL1731580.1"/>
    <property type="molecule type" value="Genomic_DNA"/>
</dbReference>
<name>A0ABW8U8I1_9GAMM</name>
<proteinExistence type="predicted"/>
<keyword evidence="2" id="KW-1185">Reference proteome</keyword>
<evidence type="ECO:0008006" key="3">
    <source>
        <dbReference type="Google" id="ProtNLM"/>
    </source>
</evidence>
<sequence>MIQERVFIQKANILQQLGISLWVEKDTPSILTSWHHTDRYHRTLMVMPACQDDDVAAIHSHHEALKDETQASSPMTISLDKARPVNDDINSCVIDKALPNPQQHVHHATVHEEADDGLISDDIKYELEGVRVSNWILMADVTQMSQEERSIWTSLKSALSEWANKNRQLFAAHRINYPMNEELQNLPILAQKCLDGFIMRLQMLGEFTHQVAFLNDLPDGVDYFGEVQILPTLMQMNHDVMLKKSLWQKVVAY</sequence>
<comment type="caution">
    <text evidence="1">The sequence shown here is derived from an EMBL/GenBank/DDBJ whole genome shotgun (WGS) entry which is preliminary data.</text>
</comment>
<accession>A0ABW8U8I1</accession>
<organism evidence="1 2">
    <name type="scientific">Moraxella oculi</name>
    <dbReference type="NCBI Taxonomy" id="2940516"/>
    <lineage>
        <taxon>Bacteria</taxon>
        <taxon>Pseudomonadati</taxon>
        <taxon>Pseudomonadota</taxon>
        <taxon>Gammaproteobacteria</taxon>
        <taxon>Moraxellales</taxon>
        <taxon>Moraxellaceae</taxon>
        <taxon>Moraxella</taxon>
    </lineage>
</organism>
<evidence type="ECO:0000313" key="2">
    <source>
        <dbReference type="Proteomes" id="UP001624684"/>
    </source>
</evidence>
<evidence type="ECO:0000313" key="1">
    <source>
        <dbReference type="EMBL" id="MFL1731580.1"/>
    </source>
</evidence>
<gene>
    <name evidence="1" type="ORF">ACJHVH_00995</name>
</gene>
<reference evidence="1 2" key="1">
    <citation type="submission" date="2024-11" db="EMBL/GenBank/DDBJ databases">
        <title>First Report of Moraxella oculi in Brazil in an Infectious Bovine Keratoconjunctivitis Outbreak.</title>
        <authorList>
            <person name="Carvalho C.V."/>
            <person name="Domingues R."/>
            <person name="Coutinho C."/>
            <person name="Honorio N.T.B.S."/>
            <person name="Faza D.R.L.R."/>
            <person name="Carvalho W.A."/>
            <person name="Machado A.B.F."/>
            <person name="Martins M.F."/>
            <person name="Gaspar E.B."/>
        </authorList>
    </citation>
    <scope>NUCLEOTIDE SEQUENCE [LARGE SCALE GENOMIC DNA]</scope>
    <source>
        <strain evidence="1 2">2117LE</strain>
    </source>
</reference>
<protein>
    <recommendedName>
        <fullName evidence="3">DUF2007 domain-containing protein</fullName>
    </recommendedName>
</protein>
<dbReference type="RefSeq" id="WP_407068440.1">
    <property type="nucleotide sequence ID" value="NZ_JBJJXE010000001.1"/>
</dbReference>